<feature type="region of interest" description="Disordered" evidence="1">
    <location>
        <begin position="1"/>
        <end position="21"/>
    </location>
</feature>
<evidence type="ECO:0000313" key="4">
    <source>
        <dbReference type="Proteomes" id="UP000228535"/>
    </source>
</evidence>
<feature type="transmembrane region" description="Helical" evidence="2">
    <location>
        <begin position="52"/>
        <end position="69"/>
    </location>
</feature>
<evidence type="ECO:0000256" key="2">
    <source>
        <dbReference type="SAM" id="Phobius"/>
    </source>
</evidence>
<keyword evidence="2" id="KW-0472">Membrane</keyword>
<keyword evidence="4" id="KW-1185">Reference proteome</keyword>
<protein>
    <submittedName>
        <fullName evidence="3">Uncharacterized protein</fullName>
    </submittedName>
</protein>
<keyword evidence="2" id="KW-1133">Transmembrane helix</keyword>
<keyword evidence="2" id="KW-0812">Transmembrane</keyword>
<accession>A0A2M9BM47</accession>
<dbReference type="AlphaFoldDB" id="A0A2M9BM47"/>
<dbReference type="OrthoDB" id="652948at2"/>
<dbReference type="Proteomes" id="UP000228535">
    <property type="component" value="Unassembled WGS sequence"/>
</dbReference>
<sequence length="210" mass="23966">MELDDLRRQWQQQPTGPSQSTLTHQKLQTMLTFQPASPVSEMLRNAQRDQRLIFIVILLNVGNVVNMGRRFGLGSALSLVYVVVALMILLASWYAYRQRQLIRQLRLADGTTYAHLRDIVRQLRSFNHRKLYTKIAFLATVALVVLYGKYEAIQRSLQSGLSPVLVAVGVVVILSLIAGILYIGQRRQQRRYGQHLDQLEAALRELQEPA</sequence>
<dbReference type="RefSeq" id="WP_100334752.1">
    <property type="nucleotide sequence ID" value="NZ_PGFA01000001.1"/>
</dbReference>
<name>A0A2M9BM47_9BACT</name>
<proteinExistence type="predicted"/>
<evidence type="ECO:0000256" key="1">
    <source>
        <dbReference type="SAM" id="MobiDB-lite"/>
    </source>
</evidence>
<feature type="transmembrane region" description="Helical" evidence="2">
    <location>
        <begin position="75"/>
        <end position="96"/>
    </location>
</feature>
<evidence type="ECO:0000313" key="3">
    <source>
        <dbReference type="EMBL" id="PJJ59011.1"/>
    </source>
</evidence>
<comment type="caution">
    <text evidence="3">The sequence shown here is derived from an EMBL/GenBank/DDBJ whole genome shotgun (WGS) entry which is preliminary data.</text>
</comment>
<dbReference type="EMBL" id="PGFA01000001">
    <property type="protein sequence ID" value="PJJ59011.1"/>
    <property type="molecule type" value="Genomic_DNA"/>
</dbReference>
<feature type="transmembrane region" description="Helical" evidence="2">
    <location>
        <begin position="131"/>
        <end position="148"/>
    </location>
</feature>
<gene>
    <name evidence="3" type="ORF">CLV45_0424</name>
</gene>
<organism evidence="3 4">
    <name type="scientific">Hymenobacter chitinivorans DSM 11115</name>
    <dbReference type="NCBI Taxonomy" id="1121954"/>
    <lineage>
        <taxon>Bacteria</taxon>
        <taxon>Pseudomonadati</taxon>
        <taxon>Bacteroidota</taxon>
        <taxon>Cytophagia</taxon>
        <taxon>Cytophagales</taxon>
        <taxon>Hymenobacteraceae</taxon>
        <taxon>Hymenobacter</taxon>
    </lineage>
</organism>
<feature type="compositionally biased region" description="Polar residues" evidence="1">
    <location>
        <begin position="9"/>
        <end position="21"/>
    </location>
</feature>
<reference evidence="3 4" key="1">
    <citation type="submission" date="2017-11" db="EMBL/GenBank/DDBJ databases">
        <title>Genomic Encyclopedia of Archaeal and Bacterial Type Strains, Phase II (KMG-II): From Individual Species to Whole Genera.</title>
        <authorList>
            <person name="Goeker M."/>
        </authorList>
    </citation>
    <scope>NUCLEOTIDE SEQUENCE [LARGE SCALE GENOMIC DNA]</scope>
    <source>
        <strain evidence="3 4">DSM 11115</strain>
    </source>
</reference>
<feature type="transmembrane region" description="Helical" evidence="2">
    <location>
        <begin position="160"/>
        <end position="183"/>
    </location>
</feature>